<evidence type="ECO:0000313" key="2">
    <source>
        <dbReference type="EMBL" id="JAE18473.1"/>
    </source>
</evidence>
<feature type="region of interest" description="Disordered" evidence="1">
    <location>
        <begin position="81"/>
        <end position="175"/>
    </location>
</feature>
<organism evidence="2">
    <name type="scientific">Arundo donax</name>
    <name type="common">Giant reed</name>
    <name type="synonym">Donax arundinaceus</name>
    <dbReference type="NCBI Taxonomy" id="35708"/>
    <lineage>
        <taxon>Eukaryota</taxon>
        <taxon>Viridiplantae</taxon>
        <taxon>Streptophyta</taxon>
        <taxon>Embryophyta</taxon>
        <taxon>Tracheophyta</taxon>
        <taxon>Spermatophyta</taxon>
        <taxon>Magnoliopsida</taxon>
        <taxon>Liliopsida</taxon>
        <taxon>Poales</taxon>
        <taxon>Poaceae</taxon>
        <taxon>PACMAD clade</taxon>
        <taxon>Arundinoideae</taxon>
        <taxon>Arundineae</taxon>
        <taxon>Arundo</taxon>
    </lineage>
</organism>
<feature type="region of interest" description="Disordered" evidence="1">
    <location>
        <begin position="1"/>
        <end position="25"/>
    </location>
</feature>
<sequence>MHRPLPRLGGHRAPLAPSSVQSASPRFNLHHQTLQRPDPWRVRCESTVWAAGSTTWAAGSTLPDNNNVHDWGGLPTATTSVHGGGSTPSVNHHTARRRCAVTPARRVRSGGARSCRPDEVATAVRGRGRAARSRRGKQRRPFSATDVDDSRVNGNDEGNVHRCLTFSRPTDQCGE</sequence>
<reference evidence="2" key="2">
    <citation type="journal article" date="2015" name="Data Brief">
        <title>Shoot transcriptome of the giant reed, Arundo donax.</title>
        <authorList>
            <person name="Barrero R.A."/>
            <person name="Guerrero F.D."/>
            <person name="Moolhuijzen P."/>
            <person name="Goolsby J.A."/>
            <person name="Tidwell J."/>
            <person name="Bellgard S.E."/>
            <person name="Bellgard M.I."/>
        </authorList>
    </citation>
    <scope>NUCLEOTIDE SEQUENCE</scope>
    <source>
        <tissue evidence="2">Shoot tissue taken approximately 20 cm above the soil surface</tissue>
    </source>
</reference>
<reference evidence="2" key="1">
    <citation type="submission" date="2014-09" db="EMBL/GenBank/DDBJ databases">
        <authorList>
            <person name="Magalhaes I.L.F."/>
            <person name="Oliveira U."/>
            <person name="Santos F.R."/>
            <person name="Vidigal T.H.D.A."/>
            <person name="Brescovit A.D."/>
            <person name="Santos A.J."/>
        </authorList>
    </citation>
    <scope>NUCLEOTIDE SEQUENCE</scope>
    <source>
        <tissue evidence="2">Shoot tissue taken approximately 20 cm above the soil surface</tissue>
    </source>
</reference>
<name>A0A0A9GCT3_ARUDO</name>
<accession>A0A0A9GCT3</accession>
<evidence type="ECO:0000256" key="1">
    <source>
        <dbReference type="SAM" id="MobiDB-lite"/>
    </source>
</evidence>
<dbReference type="AlphaFoldDB" id="A0A0A9GCT3"/>
<dbReference type="EMBL" id="GBRH01179423">
    <property type="protein sequence ID" value="JAE18473.1"/>
    <property type="molecule type" value="Transcribed_RNA"/>
</dbReference>
<feature type="compositionally biased region" description="Basic residues" evidence="1">
    <location>
        <begin position="126"/>
        <end position="140"/>
    </location>
</feature>
<feature type="compositionally biased region" description="Polar residues" evidence="1">
    <location>
        <begin position="81"/>
        <end position="92"/>
    </location>
</feature>
<protein>
    <submittedName>
        <fullName evidence="2">Uncharacterized protein</fullName>
    </submittedName>
</protein>
<proteinExistence type="predicted"/>